<dbReference type="GeneID" id="87827872"/>
<name>A0AAN6U3B3_9PEZI</name>
<protein>
    <submittedName>
        <fullName evidence="1">Uncharacterized protein</fullName>
    </submittedName>
</protein>
<proteinExistence type="predicted"/>
<dbReference type="RefSeq" id="XP_062649441.1">
    <property type="nucleotide sequence ID" value="XM_062791103.1"/>
</dbReference>
<organism evidence="1 2">
    <name type="scientific">Parathielavia appendiculata</name>
    <dbReference type="NCBI Taxonomy" id="2587402"/>
    <lineage>
        <taxon>Eukaryota</taxon>
        <taxon>Fungi</taxon>
        <taxon>Dikarya</taxon>
        <taxon>Ascomycota</taxon>
        <taxon>Pezizomycotina</taxon>
        <taxon>Sordariomycetes</taxon>
        <taxon>Sordariomycetidae</taxon>
        <taxon>Sordariales</taxon>
        <taxon>Chaetomiaceae</taxon>
        <taxon>Parathielavia</taxon>
    </lineage>
</organism>
<dbReference type="Proteomes" id="UP001302602">
    <property type="component" value="Unassembled WGS sequence"/>
</dbReference>
<reference evidence="1" key="1">
    <citation type="journal article" date="2023" name="Mol. Phylogenet. Evol.">
        <title>Genome-scale phylogeny and comparative genomics of the fungal order Sordariales.</title>
        <authorList>
            <person name="Hensen N."/>
            <person name="Bonometti L."/>
            <person name="Westerberg I."/>
            <person name="Brannstrom I.O."/>
            <person name="Guillou S."/>
            <person name="Cros-Aarteil S."/>
            <person name="Calhoun S."/>
            <person name="Haridas S."/>
            <person name="Kuo A."/>
            <person name="Mondo S."/>
            <person name="Pangilinan J."/>
            <person name="Riley R."/>
            <person name="LaButti K."/>
            <person name="Andreopoulos B."/>
            <person name="Lipzen A."/>
            <person name="Chen C."/>
            <person name="Yan M."/>
            <person name="Daum C."/>
            <person name="Ng V."/>
            <person name="Clum A."/>
            <person name="Steindorff A."/>
            <person name="Ohm R.A."/>
            <person name="Martin F."/>
            <person name="Silar P."/>
            <person name="Natvig D.O."/>
            <person name="Lalanne C."/>
            <person name="Gautier V."/>
            <person name="Ament-Velasquez S.L."/>
            <person name="Kruys A."/>
            <person name="Hutchinson M.I."/>
            <person name="Powell A.J."/>
            <person name="Barry K."/>
            <person name="Miller A.N."/>
            <person name="Grigoriev I.V."/>
            <person name="Debuchy R."/>
            <person name="Gladieux P."/>
            <person name="Hiltunen Thoren M."/>
            <person name="Johannesson H."/>
        </authorList>
    </citation>
    <scope>NUCLEOTIDE SEQUENCE</scope>
    <source>
        <strain evidence="1">CBS 731.68</strain>
    </source>
</reference>
<dbReference type="AlphaFoldDB" id="A0AAN6U3B3"/>
<reference evidence="1" key="2">
    <citation type="submission" date="2023-05" db="EMBL/GenBank/DDBJ databases">
        <authorList>
            <consortium name="Lawrence Berkeley National Laboratory"/>
            <person name="Steindorff A."/>
            <person name="Hensen N."/>
            <person name="Bonometti L."/>
            <person name="Westerberg I."/>
            <person name="Brannstrom I.O."/>
            <person name="Guillou S."/>
            <person name="Cros-Aarteil S."/>
            <person name="Calhoun S."/>
            <person name="Haridas S."/>
            <person name="Kuo A."/>
            <person name="Mondo S."/>
            <person name="Pangilinan J."/>
            <person name="Riley R."/>
            <person name="Labutti K."/>
            <person name="Andreopoulos B."/>
            <person name="Lipzen A."/>
            <person name="Chen C."/>
            <person name="Yanf M."/>
            <person name="Daum C."/>
            <person name="Ng V."/>
            <person name="Clum A."/>
            <person name="Ohm R."/>
            <person name="Martin F."/>
            <person name="Silar P."/>
            <person name="Natvig D."/>
            <person name="Lalanne C."/>
            <person name="Gautier V."/>
            <person name="Ament-Velasquez S.L."/>
            <person name="Kruys A."/>
            <person name="Hutchinson M.I."/>
            <person name="Powell A.J."/>
            <person name="Barry K."/>
            <person name="Miller A.N."/>
            <person name="Grigoriev I.V."/>
            <person name="Debuchy R."/>
            <person name="Gladieux P."/>
            <person name="Thoren M.H."/>
            <person name="Johannesson H."/>
        </authorList>
    </citation>
    <scope>NUCLEOTIDE SEQUENCE</scope>
    <source>
        <strain evidence="1">CBS 731.68</strain>
    </source>
</reference>
<dbReference type="EMBL" id="MU853225">
    <property type="protein sequence ID" value="KAK4125670.1"/>
    <property type="molecule type" value="Genomic_DNA"/>
</dbReference>
<evidence type="ECO:0000313" key="1">
    <source>
        <dbReference type="EMBL" id="KAK4125670.1"/>
    </source>
</evidence>
<accession>A0AAN6U3B3</accession>
<comment type="caution">
    <text evidence="1">The sequence shown here is derived from an EMBL/GenBank/DDBJ whole genome shotgun (WGS) entry which is preliminary data.</text>
</comment>
<gene>
    <name evidence="1" type="ORF">N657DRAFT_631914</name>
</gene>
<sequence>MTTVARLKRENAEKGVLRIPFFRLKGGMRQYHPRRKSAFFSLCGLACAPFSECSAALIFSGAKCIGNKQATPAMERGALRSIAGYGRHPAMLFLRDFIVPE</sequence>
<keyword evidence="2" id="KW-1185">Reference proteome</keyword>
<evidence type="ECO:0000313" key="2">
    <source>
        <dbReference type="Proteomes" id="UP001302602"/>
    </source>
</evidence>